<organism evidence="3 4">
    <name type="scientific">Eruca vesicaria subsp. sativa</name>
    <name type="common">Garden rocket</name>
    <name type="synonym">Eruca sativa</name>
    <dbReference type="NCBI Taxonomy" id="29727"/>
    <lineage>
        <taxon>Eukaryota</taxon>
        <taxon>Viridiplantae</taxon>
        <taxon>Streptophyta</taxon>
        <taxon>Embryophyta</taxon>
        <taxon>Tracheophyta</taxon>
        <taxon>Spermatophyta</taxon>
        <taxon>Magnoliopsida</taxon>
        <taxon>eudicotyledons</taxon>
        <taxon>Gunneridae</taxon>
        <taxon>Pentapetalae</taxon>
        <taxon>rosids</taxon>
        <taxon>malvids</taxon>
        <taxon>Brassicales</taxon>
        <taxon>Brassicaceae</taxon>
        <taxon>Brassiceae</taxon>
        <taxon>Eruca</taxon>
    </lineage>
</organism>
<protein>
    <recommendedName>
        <fullName evidence="5">F-box domain-containing protein</fullName>
    </recommendedName>
</protein>
<dbReference type="InterPro" id="IPR032675">
    <property type="entry name" value="LRR_dom_sf"/>
</dbReference>
<dbReference type="EMBL" id="CAKOAT010090710">
    <property type="protein sequence ID" value="CAH8320209.1"/>
    <property type="molecule type" value="Genomic_DNA"/>
</dbReference>
<dbReference type="AlphaFoldDB" id="A0ABC8JAK9"/>
<evidence type="ECO:0000313" key="4">
    <source>
        <dbReference type="Proteomes" id="UP001642260"/>
    </source>
</evidence>
<dbReference type="InterPro" id="IPR036047">
    <property type="entry name" value="F-box-like_dom_sf"/>
</dbReference>
<dbReference type="SUPFAM" id="SSF81383">
    <property type="entry name" value="F-box domain"/>
    <property type="match status" value="1"/>
</dbReference>
<dbReference type="InterPro" id="IPR053781">
    <property type="entry name" value="F-box_AtFBL13-like"/>
</dbReference>
<dbReference type="Pfam" id="PF24758">
    <property type="entry name" value="LRR_At5g56370"/>
    <property type="match status" value="1"/>
</dbReference>
<comment type="caution">
    <text evidence="3">The sequence shown here is derived from an EMBL/GenBank/DDBJ whole genome shotgun (WGS) entry which is preliminary data.</text>
</comment>
<dbReference type="Pfam" id="PF00646">
    <property type="entry name" value="F-box"/>
    <property type="match status" value="1"/>
</dbReference>
<gene>
    <name evidence="3" type="ORF">ERUC_LOCUS8760</name>
</gene>
<accession>A0ABC8JAK9</accession>
<dbReference type="Gene3D" id="3.80.10.10">
    <property type="entry name" value="Ribonuclease Inhibitor"/>
    <property type="match status" value="1"/>
</dbReference>
<dbReference type="InterPro" id="IPR055411">
    <property type="entry name" value="LRR_FXL15/At3g58940/PEG3-like"/>
</dbReference>
<dbReference type="PANTHER" id="PTHR32153">
    <property type="entry name" value="OJ000223_09.16 PROTEIN"/>
    <property type="match status" value="1"/>
</dbReference>
<dbReference type="CDD" id="cd22160">
    <property type="entry name" value="F-box_AtFBL13-like"/>
    <property type="match status" value="1"/>
</dbReference>
<dbReference type="InterPro" id="IPR044997">
    <property type="entry name" value="F-box_plant"/>
</dbReference>
<dbReference type="Proteomes" id="UP001642260">
    <property type="component" value="Unassembled WGS sequence"/>
</dbReference>
<evidence type="ECO:0000259" key="2">
    <source>
        <dbReference type="Pfam" id="PF24758"/>
    </source>
</evidence>
<dbReference type="SUPFAM" id="SSF52058">
    <property type="entry name" value="L domain-like"/>
    <property type="match status" value="1"/>
</dbReference>
<dbReference type="InterPro" id="IPR001810">
    <property type="entry name" value="F-box_dom"/>
</dbReference>
<reference evidence="3 4" key="1">
    <citation type="submission" date="2022-03" db="EMBL/GenBank/DDBJ databases">
        <authorList>
            <person name="Macdonald S."/>
            <person name="Ahmed S."/>
            <person name="Newling K."/>
        </authorList>
    </citation>
    <scope>NUCLEOTIDE SEQUENCE [LARGE SCALE GENOMIC DNA]</scope>
</reference>
<evidence type="ECO:0000259" key="1">
    <source>
        <dbReference type="Pfam" id="PF00646"/>
    </source>
</evidence>
<proteinExistence type="predicted"/>
<feature type="domain" description="F-box" evidence="1">
    <location>
        <begin position="24"/>
        <end position="60"/>
    </location>
</feature>
<name>A0ABC8JAK9_ERUVS</name>
<keyword evidence="4" id="KW-1185">Reference proteome</keyword>
<evidence type="ECO:0000313" key="3">
    <source>
        <dbReference type="EMBL" id="CAH8320209.1"/>
    </source>
</evidence>
<sequence>MDRSISSTKGEMVHVEVVNTDDWISKISNDLLLEILSKLSTKEAIRTSVLSKRWVNVWKKTSQLCLDMRTIANTTTLLPDVSHQAAKSVTNVIKDHCGRLEKCSIYHDSDQCVNGMLKFWVQLLVIVKHTKDLTLENFSLNRKRNVTLDLPPRSFSHPSLTSLSLGRYKLEAPHAFSDGRNLKNLKLIGISAEIEVFNAVLASCTSLEVLALKTSCISKGGSLKIENHNLKFLYLSCSRIKCIEVFSPSLDILSIGSLSCEIENVVIASPRLHFNRNYWATGKIFPHTSYYISCPQQGEKSIGNEIMMNGSNVCMKMFASMSVSVDLTNAKEVEMLKQVLAAWPGDMYEVEILFKGNNAARNESESSSVGYTQNTFWEDTKPFPSAKFRAYTVWLSNFSGSYEEFALASRMITQGTVVRCMMIRPSSVSPAKKLEIEAAIARLKELPKGDEDLAIVKF</sequence>
<evidence type="ECO:0008006" key="5">
    <source>
        <dbReference type="Google" id="ProtNLM"/>
    </source>
</evidence>
<feature type="domain" description="F-box/LRR-repeat protein 15/At3g58940/PEG3-like LRR" evidence="2">
    <location>
        <begin position="120"/>
        <end position="253"/>
    </location>
</feature>